<organism evidence="1 2">
    <name type="scientific">Daucus carota subsp. sativus</name>
    <name type="common">Carrot</name>
    <dbReference type="NCBI Taxonomy" id="79200"/>
    <lineage>
        <taxon>Eukaryota</taxon>
        <taxon>Viridiplantae</taxon>
        <taxon>Streptophyta</taxon>
        <taxon>Embryophyta</taxon>
        <taxon>Tracheophyta</taxon>
        <taxon>Spermatophyta</taxon>
        <taxon>Magnoliopsida</taxon>
        <taxon>eudicotyledons</taxon>
        <taxon>Gunneridae</taxon>
        <taxon>Pentapetalae</taxon>
        <taxon>asterids</taxon>
        <taxon>campanulids</taxon>
        <taxon>Apiales</taxon>
        <taxon>Apiaceae</taxon>
        <taxon>Apioideae</taxon>
        <taxon>Scandiceae</taxon>
        <taxon>Daucinae</taxon>
        <taxon>Daucus</taxon>
        <taxon>Daucus sect. Daucus</taxon>
    </lineage>
</organism>
<proteinExistence type="predicted"/>
<sequence>MYAAHPSFRWFPEKAWQIEAVPDQEVAEERGTLKRLQNATRRWLRVPEQPVLHELIIKILSKSQFPYSITNRRNNLKGPQAVQAVLLCAQHLGSRHARAGQLLTKDREEYI</sequence>
<keyword evidence="2" id="KW-1185">Reference proteome</keyword>
<evidence type="ECO:0000313" key="1">
    <source>
        <dbReference type="EMBL" id="WOH16100.1"/>
    </source>
</evidence>
<evidence type="ECO:0000313" key="2">
    <source>
        <dbReference type="Proteomes" id="UP000077755"/>
    </source>
</evidence>
<reference evidence="1" key="2">
    <citation type="submission" date="2022-03" db="EMBL/GenBank/DDBJ databases">
        <title>Draft title - Genomic analysis of global carrot germplasm unveils the trajectory of domestication and the origin of high carotenoid orange carrot.</title>
        <authorList>
            <person name="Iorizzo M."/>
            <person name="Ellison S."/>
            <person name="Senalik D."/>
            <person name="Macko-Podgorni A."/>
            <person name="Grzebelus D."/>
            <person name="Bostan H."/>
            <person name="Rolling W."/>
            <person name="Curaba J."/>
            <person name="Simon P."/>
        </authorList>
    </citation>
    <scope>NUCLEOTIDE SEQUENCE</scope>
    <source>
        <tissue evidence="1">Leaf</tissue>
    </source>
</reference>
<gene>
    <name evidence="1" type="ORF">DCAR_0935649</name>
</gene>
<protein>
    <submittedName>
        <fullName evidence="1">Uncharacterized protein</fullName>
    </submittedName>
</protein>
<dbReference type="Gramene" id="KZM83111">
    <property type="protein sequence ID" value="KZM83111"/>
    <property type="gene ID" value="DCAR_030680"/>
</dbReference>
<dbReference type="AlphaFoldDB" id="A0A175YIX6"/>
<name>A0A175YIX6_DAUCS</name>
<dbReference type="EMBL" id="CP093351">
    <property type="protein sequence ID" value="WOH16100.1"/>
    <property type="molecule type" value="Genomic_DNA"/>
</dbReference>
<reference evidence="1" key="1">
    <citation type="journal article" date="2016" name="Nat. Genet.">
        <title>A high-quality carrot genome assembly provides new insights into carotenoid accumulation and asterid genome evolution.</title>
        <authorList>
            <person name="Iorizzo M."/>
            <person name="Ellison S."/>
            <person name="Senalik D."/>
            <person name="Zeng P."/>
            <person name="Satapoomin P."/>
            <person name="Huang J."/>
            <person name="Bowman M."/>
            <person name="Iovene M."/>
            <person name="Sanseverino W."/>
            <person name="Cavagnaro P."/>
            <person name="Yildiz M."/>
            <person name="Macko-Podgorni A."/>
            <person name="Moranska E."/>
            <person name="Grzebelus E."/>
            <person name="Grzebelus D."/>
            <person name="Ashrafi H."/>
            <person name="Zheng Z."/>
            <person name="Cheng S."/>
            <person name="Spooner D."/>
            <person name="Van Deynze A."/>
            <person name="Simon P."/>
        </authorList>
    </citation>
    <scope>NUCLEOTIDE SEQUENCE</scope>
    <source>
        <tissue evidence="1">Leaf</tissue>
    </source>
</reference>
<accession>A0A175YIX6</accession>
<dbReference type="Proteomes" id="UP000077755">
    <property type="component" value="Chromosome 9"/>
</dbReference>